<dbReference type="InterPro" id="IPR029063">
    <property type="entry name" value="SAM-dependent_MTases_sf"/>
</dbReference>
<comment type="caution">
    <text evidence="2">The sequence shown here is derived from an EMBL/GenBank/DDBJ whole genome shotgun (WGS) entry which is preliminary data.</text>
</comment>
<dbReference type="InterPro" id="IPR046076">
    <property type="entry name" value="DUF6094"/>
</dbReference>
<proteinExistence type="predicted"/>
<dbReference type="EMBL" id="NXID01000046">
    <property type="protein sequence ID" value="RXK14984.1"/>
    <property type="molecule type" value="Genomic_DNA"/>
</dbReference>
<dbReference type="RefSeq" id="WP_114843227.1">
    <property type="nucleotide sequence ID" value="NZ_CP031220.1"/>
</dbReference>
<dbReference type="Pfam" id="PF19587">
    <property type="entry name" value="DUF6094"/>
    <property type="match status" value="1"/>
</dbReference>
<sequence>MARLESDLKKGYYPTSTLTVKKIFDKFLIFNTEKKTIALDSCAGEGDVIEYISNNYNCKSYAVELDIVRAQKAMTKNIYKVLNQDAIFEIKKSNWFAGLNFLNPPYGINSMKKRLELAFLQSWGTATIKNGVLILVINPSSFDEEFVRVIHRQGYKLIASVYDDTNDDYKNYKQFFLILQRIGSSYRDPLSKLMSAYNDKRNINDIKDDEINKINVATGVEPNTFIEIEIPRWKMKRILEKSTLYDDFIKDINSQTFLKEAIEHPNEGQAALLIASGIIEDIIEVNIDGQLEKIITKGTVYKYQKTSDVCNNDGKIDKVKEVDAYKTEIYALSLTKGDYIKCT</sequence>
<dbReference type="Proteomes" id="UP000290092">
    <property type="component" value="Unassembled WGS sequence"/>
</dbReference>
<keyword evidence="3" id="KW-1185">Reference proteome</keyword>
<feature type="domain" description="DUF6094" evidence="1">
    <location>
        <begin position="2"/>
        <end position="181"/>
    </location>
</feature>
<dbReference type="KEGG" id="amyt:AMYT_a0018"/>
<evidence type="ECO:0000259" key="1">
    <source>
        <dbReference type="Pfam" id="PF19587"/>
    </source>
</evidence>
<evidence type="ECO:0000313" key="2">
    <source>
        <dbReference type="EMBL" id="RXK14984.1"/>
    </source>
</evidence>
<dbReference type="SUPFAM" id="SSF53335">
    <property type="entry name" value="S-adenosyl-L-methionine-dependent methyltransferases"/>
    <property type="match status" value="1"/>
</dbReference>
<organism evidence="2 3">
    <name type="scientific">Malaciobacter mytili LMG 24559</name>
    <dbReference type="NCBI Taxonomy" id="1032238"/>
    <lineage>
        <taxon>Bacteria</taxon>
        <taxon>Pseudomonadati</taxon>
        <taxon>Campylobacterota</taxon>
        <taxon>Epsilonproteobacteria</taxon>
        <taxon>Campylobacterales</taxon>
        <taxon>Arcobacteraceae</taxon>
        <taxon>Malaciobacter</taxon>
    </lineage>
</organism>
<evidence type="ECO:0000313" key="3">
    <source>
        <dbReference type="Proteomes" id="UP000290092"/>
    </source>
</evidence>
<dbReference type="AlphaFoldDB" id="A0AAX2AE76"/>
<reference evidence="2 3" key="1">
    <citation type="submission" date="2017-09" db="EMBL/GenBank/DDBJ databases">
        <title>Genomics of the genus Arcobacter.</title>
        <authorList>
            <person name="Perez-Cataluna A."/>
            <person name="Figueras M.J."/>
            <person name="Salas-Masso N."/>
        </authorList>
    </citation>
    <scope>NUCLEOTIDE SEQUENCE [LARGE SCALE GENOMIC DNA]</scope>
    <source>
        <strain evidence="2 3">CECT 7386</strain>
    </source>
</reference>
<gene>
    <name evidence="2" type="ORF">CP985_10965</name>
</gene>
<accession>A0AAX2AE76</accession>
<protein>
    <recommendedName>
        <fullName evidence="1">DUF6094 domain-containing protein</fullName>
    </recommendedName>
</protein>
<name>A0AAX2AE76_9BACT</name>